<dbReference type="InterPro" id="IPR001034">
    <property type="entry name" value="DeoR_HTH"/>
</dbReference>
<proteinExistence type="predicted"/>
<sequence length="275" mass="29610">MQKRNTQQRRDDIVEWVNQAGQVQVDEMAARFGTSEVTIRKDLTVLAEEKRVLRQYGGAAPMPMLQQFGQAQQSGSAQPSGSGPASQHAQQVSPPVKSAIAQLAAQLVDDSSKLILDSGNTTAALIPFLTQSKLVVMTNSLRNASELTIADNEPTVLMTGGTWDAHSQAFQGRMAENMISAYSFDIAFIGASGLDVARGTTTLNELTGLSKAMAGVASKVVILAESEKFTYRMPNLELAWDDIDVLVTDRGINEQIKQKIEQQGVTVMVAPANGE</sequence>
<evidence type="ECO:0000313" key="6">
    <source>
        <dbReference type="EMBL" id="OFC72538.1"/>
    </source>
</evidence>
<accession>A0A1E7ZG89</accession>
<keyword evidence="2" id="KW-0238">DNA-binding</keyword>
<dbReference type="PANTHER" id="PTHR30363">
    <property type="entry name" value="HTH-TYPE TRANSCRIPTIONAL REGULATOR SRLR-RELATED"/>
    <property type="match status" value="1"/>
</dbReference>
<evidence type="ECO:0000313" key="7">
    <source>
        <dbReference type="Proteomes" id="UP000175691"/>
    </source>
</evidence>
<dbReference type="STRING" id="1656094.BFC18_03020"/>
<protein>
    <submittedName>
        <fullName evidence="6">XRE family transcriptional regulator</fullName>
    </submittedName>
</protein>
<dbReference type="PROSITE" id="PS00894">
    <property type="entry name" value="HTH_DEOR_1"/>
    <property type="match status" value="1"/>
</dbReference>
<dbReference type="InterPro" id="IPR036390">
    <property type="entry name" value="WH_DNA-bd_sf"/>
</dbReference>
<dbReference type="RefSeq" id="WP_070123452.1">
    <property type="nucleotide sequence ID" value="NZ_MDHN01000004.1"/>
</dbReference>
<gene>
    <name evidence="6" type="ORF">BFC18_03020</name>
</gene>
<dbReference type="Pfam" id="PF08220">
    <property type="entry name" value="HTH_DeoR"/>
    <property type="match status" value="1"/>
</dbReference>
<feature type="region of interest" description="Disordered" evidence="4">
    <location>
        <begin position="69"/>
        <end position="94"/>
    </location>
</feature>
<dbReference type="PROSITE" id="PS51000">
    <property type="entry name" value="HTH_DEOR_2"/>
    <property type="match status" value="1"/>
</dbReference>
<dbReference type="InterPro" id="IPR037171">
    <property type="entry name" value="NagB/RpiA_transferase-like"/>
</dbReference>
<dbReference type="PANTHER" id="PTHR30363:SF44">
    <property type="entry name" value="AGA OPERON TRANSCRIPTIONAL REPRESSOR-RELATED"/>
    <property type="match status" value="1"/>
</dbReference>
<dbReference type="Pfam" id="PF00455">
    <property type="entry name" value="DeoRC"/>
    <property type="match status" value="1"/>
</dbReference>
<dbReference type="Gene3D" id="3.40.50.1360">
    <property type="match status" value="1"/>
</dbReference>
<dbReference type="InterPro" id="IPR036388">
    <property type="entry name" value="WH-like_DNA-bd_sf"/>
</dbReference>
<evidence type="ECO:0000256" key="1">
    <source>
        <dbReference type="ARBA" id="ARBA00023015"/>
    </source>
</evidence>
<dbReference type="SUPFAM" id="SSF46785">
    <property type="entry name" value="Winged helix' DNA-binding domain"/>
    <property type="match status" value="1"/>
</dbReference>
<keyword evidence="3" id="KW-0804">Transcription</keyword>
<dbReference type="SMART" id="SM00420">
    <property type="entry name" value="HTH_DEOR"/>
    <property type="match status" value="1"/>
</dbReference>
<dbReference type="Proteomes" id="UP000175691">
    <property type="component" value="Unassembled WGS sequence"/>
</dbReference>
<dbReference type="GO" id="GO:0003677">
    <property type="term" value="F:DNA binding"/>
    <property type="evidence" value="ECO:0007669"/>
    <property type="project" value="UniProtKB-KW"/>
</dbReference>
<evidence type="ECO:0000256" key="3">
    <source>
        <dbReference type="ARBA" id="ARBA00023163"/>
    </source>
</evidence>
<dbReference type="GO" id="GO:0003700">
    <property type="term" value="F:DNA-binding transcription factor activity"/>
    <property type="evidence" value="ECO:0007669"/>
    <property type="project" value="InterPro"/>
</dbReference>
<evidence type="ECO:0000256" key="4">
    <source>
        <dbReference type="SAM" id="MobiDB-lite"/>
    </source>
</evidence>
<feature type="compositionally biased region" description="Low complexity" evidence="4">
    <location>
        <begin position="69"/>
        <end position="87"/>
    </location>
</feature>
<dbReference type="InterPro" id="IPR014036">
    <property type="entry name" value="DeoR-like_C"/>
</dbReference>
<evidence type="ECO:0000256" key="2">
    <source>
        <dbReference type="ARBA" id="ARBA00023125"/>
    </source>
</evidence>
<reference evidence="6 7" key="1">
    <citation type="submission" date="2016-08" db="EMBL/GenBank/DDBJ databases">
        <authorList>
            <person name="Seilhamer J.J."/>
        </authorList>
    </citation>
    <scope>NUCLEOTIDE SEQUENCE [LARGE SCALE GENOMIC DNA]</scope>
    <source>
        <strain evidence="6 7">KCTC 42603</strain>
    </source>
</reference>
<comment type="caution">
    <text evidence="6">The sequence shown here is derived from an EMBL/GenBank/DDBJ whole genome shotgun (WGS) entry which is preliminary data.</text>
</comment>
<organism evidence="6 7">
    <name type="scientific">Alteromonas confluentis</name>
    <dbReference type="NCBI Taxonomy" id="1656094"/>
    <lineage>
        <taxon>Bacteria</taxon>
        <taxon>Pseudomonadati</taxon>
        <taxon>Pseudomonadota</taxon>
        <taxon>Gammaproteobacteria</taxon>
        <taxon>Alteromonadales</taxon>
        <taxon>Alteromonadaceae</taxon>
        <taxon>Alteromonas/Salinimonas group</taxon>
        <taxon>Alteromonas</taxon>
    </lineage>
</organism>
<dbReference type="Gene3D" id="1.10.10.10">
    <property type="entry name" value="Winged helix-like DNA-binding domain superfamily/Winged helix DNA-binding domain"/>
    <property type="match status" value="1"/>
</dbReference>
<evidence type="ECO:0000259" key="5">
    <source>
        <dbReference type="PROSITE" id="PS51000"/>
    </source>
</evidence>
<dbReference type="InterPro" id="IPR050313">
    <property type="entry name" value="Carb_Metab_HTH_regulators"/>
</dbReference>
<dbReference type="EMBL" id="MDHN01000004">
    <property type="protein sequence ID" value="OFC72538.1"/>
    <property type="molecule type" value="Genomic_DNA"/>
</dbReference>
<dbReference type="AlphaFoldDB" id="A0A1E7ZG89"/>
<feature type="domain" description="HTH deoR-type" evidence="5">
    <location>
        <begin position="6"/>
        <end position="61"/>
    </location>
</feature>
<keyword evidence="1" id="KW-0805">Transcription regulation</keyword>
<dbReference type="SUPFAM" id="SSF100950">
    <property type="entry name" value="NagB/RpiA/CoA transferase-like"/>
    <property type="match status" value="1"/>
</dbReference>
<dbReference type="SMART" id="SM01134">
    <property type="entry name" value="DeoRC"/>
    <property type="match status" value="1"/>
</dbReference>
<dbReference type="InterPro" id="IPR018356">
    <property type="entry name" value="Tscrpt_reg_HTH_DeoR_CS"/>
</dbReference>
<dbReference type="OrthoDB" id="9814815at2"/>
<keyword evidence="7" id="KW-1185">Reference proteome</keyword>
<name>A0A1E7ZG89_9ALTE</name>